<dbReference type="PROSITE" id="PS51186">
    <property type="entry name" value="GNAT"/>
    <property type="match status" value="1"/>
</dbReference>
<gene>
    <name evidence="2" type="ORF">E1263_00685</name>
</gene>
<evidence type="ECO:0000259" key="1">
    <source>
        <dbReference type="PROSITE" id="PS51186"/>
    </source>
</evidence>
<dbReference type="Pfam" id="PF13302">
    <property type="entry name" value="Acetyltransf_3"/>
    <property type="match status" value="1"/>
</dbReference>
<evidence type="ECO:0000313" key="2">
    <source>
        <dbReference type="EMBL" id="TDD63496.1"/>
    </source>
</evidence>
<dbReference type="Gene3D" id="3.40.630.30">
    <property type="match status" value="1"/>
</dbReference>
<dbReference type="OrthoDB" id="4403558at2"/>
<dbReference type="RefSeq" id="WP_132164160.1">
    <property type="nucleotide sequence ID" value="NZ_SMKX01000001.1"/>
</dbReference>
<protein>
    <submittedName>
        <fullName evidence="2">N-acetyltransferase</fullName>
    </submittedName>
</protein>
<dbReference type="PANTHER" id="PTHR43792">
    <property type="entry name" value="GNAT FAMILY, PUTATIVE (AFU_ORTHOLOGUE AFUA_3G00765)-RELATED-RELATED"/>
    <property type="match status" value="1"/>
</dbReference>
<dbReference type="InterPro" id="IPR000182">
    <property type="entry name" value="GNAT_dom"/>
</dbReference>
<accession>A0A4R4ZYP7</accession>
<dbReference type="SUPFAM" id="SSF55729">
    <property type="entry name" value="Acyl-CoA N-acyltransferases (Nat)"/>
    <property type="match status" value="1"/>
</dbReference>
<keyword evidence="3" id="KW-1185">Reference proteome</keyword>
<dbReference type="InterPro" id="IPR016181">
    <property type="entry name" value="Acyl_CoA_acyltransferase"/>
</dbReference>
<proteinExistence type="predicted"/>
<reference evidence="2 3" key="1">
    <citation type="submission" date="2019-03" db="EMBL/GenBank/DDBJ databases">
        <title>Draft genome sequences of novel Actinobacteria.</title>
        <authorList>
            <person name="Sahin N."/>
            <person name="Ay H."/>
            <person name="Saygin H."/>
        </authorList>
    </citation>
    <scope>NUCLEOTIDE SEQUENCE [LARGE SCALE GENOMIC DNA]</scope>
    <source>
        <strain evidence="2 3">JCM 13523</strain>
    </source>
</reference>
<dbReference type="EMBL" id="SMKX01000001">
    <property type="protein sequence ID" value="TDD63496.1"/>
    <property type="molecule type" value="Genomic_DNA"/>
</dbReference>
<evidence type="ECO:0000313" key="3">
    <source>
        <dbReference type="Proteomes" id="UP000295124"/>
    </source>
</evidence>
<organism evidence="2 3">
    <name type="scientific">Kribbella antibiotica</name>
    <dbReference type="NCBI Taxonomy" id="190195"/>
    <lineage>
        <taxon>Bacteria</taxon>
        <taxon>Bacillati</taxon>
        <taxon>Actinomycetota</taxon>
        <taxon>Actinomycetes</taxon>
        <taxon>Propionibacteriales</taxon>
        <taxon>Kribbellaceae</taxon>
        <taxon>Kribbella</taxon>
    </lineage>
</organism>
<keyword evidence="2" id="KW-0808">Transferase</keyword>
<dbReference type="AlphaFoldDB" id="A0A4R4ZYP7"/>
<dbReference type="InterPro" id="IPR051531">
    <property type="entry name" value="N-acetyltransferase"/>
</dbReference>
<comment type="caution">
    <text evidence="2">The sequence shown here is derived from an EMBL/GenBank/DDBJ whole genome shotgun (WGS) entry which is preliminary data.</text>
</comment>
<name>A0A4R4ZYP7_9ACTN</name>
<sequence>MIAAPFSTARLRLLPLEPRYAEQMAAVLADPALYAFTGGEPPTVEALQARYERQVAGPAKSDEHRIDEHWLNWVIQVGDELIGYVQSTVTGRTAEIAWVIGTAWQGHGYAKEAAVGLADRLRAQDLRVIAHIHPDHGASTAVAAAVGLTRTDEMDDGEHLWA</sequence>
<dbReference type="GO" id="GO:0016747">
    <property type="term" value="F:acyltransferase activity, transferring groups other than amino-acyl groups"/>
    <property type="evidence" value="ECO:0007669"/>
    <property type="project" value="InterPro"/>
</dbReference>
<feature type="domain" description="N-acetyltransferase" evidence="1">
    <location>
        <begin position="31"/>
        <end position="162"/>
    </location>
</feature>
<dbReference type="Proteomes" id="UP000295124">
    <property type="component" value="Unassembled WGS sequence"/>
</dbReference>